<dbReference type="NCBIfam" id="NF007113">
    <property type="entry name" value="PRK09562.1"/>
    <property type="match status" value="1"/>
</dbReference>
<keyword evidence="2" id="KW-0378">Hydrolase</keyword>
<dbReference type="InterPro" id="IPR048011">
    <property type="entry name" value="NTP-PPase_MazG-like_C"/>
</dbReference>
<dbReference type="GO" id="GO:0046076">
    <property type="term" value="P:dTTP catabolic process"/>
    <property type="evidence" value="ECO:0007669"/>
    <property type="project" value="TreeGrafter"/>
</dbReference>
<sequence>MNTTLNSIDKLREIMVALRDPDAGCPWDQAQDFASIVPHTLEEAYEVAEAIEAGDMDELRDELGDLLFQVIFYARLAEEQGLFDFEQVAAGIVDKLVRRHPHVFADASVATAEAQTQAWEASKARERTEKMKDAGALAGVAVALPAMTRAVKLQKRAARVGFDWPEIAPVFAKVQEELEEVRSEVGEKHNQARIEEEIGDLLFACTNLARHAHVEPETALRQANRKFERRFAQMEAMVIAQGKAVSALDLDAWETLWENVKTGESK</sequence>
<dbReference type="GO" id="GO:0006203">
    <property type="term" value="P:dGTP catabolic process"/>
    <property type="evidence" value="ECO:0007669"/>
    <property type="project" value="TreeGrafter"/>
</dbReference>
<dbReference type="GO" id="GO:0046061">
    <property type="term" value="P:dATP catabolic process"/>
    <property type="evidence" value="ECO:0007669"/>
    <property type="project" value="TreeGrafter"/>
</dbReference>
<protein>
    <submittedName>
        <fullName evidence="2">Nucleoside triphosphate pyrophosphohydrolase MazG</fullName>
        <ecNumber evidence="2">3.6.1.8</ecNumber>
    </submittedName>
</protein>
<name>A0A3B1BIW9_9ZZZZ</name>
<dbReference type="InterPro" id="IPR011551">
    <property type="entry name" value="NTP_PyrPHydrolase_MazG"/>
</dbReference>
<dbReference type="CDD" id="cd11529">
    <property type="entry name" value="NTP-PPase_MazG_Cterm"/>
    <property type="match status" value="1"/>
</dbReference>
<evidence type="ECO:0000313" key="2">
    <source>
        <dbReference type="EMBL" id="VAX04797.1"/>
    </source>
</evidence>
<dbReference type="InterPro" id="IPR048015">
    <property type="entry name" value="NTP-PPase_MazG-like_N"/>
</dbReference>
<proteinExistence type="predicted"/>
<gene>
    <name evidence="2" type="ORF">MNBD_GAMMA19-1582</name>
</gene>
<dbReference type="SUPFAM" id="SSF101386">
    <property type="entry name" value="all-alpha NTP pyrophosphatases"/>
    <property type="match status" value="2"/>
</dbReference>
<dbReference type="NCBIfam" id="TIGR00444">
    <property type="entry name" value="mazG"/>
    <property type="match status" value="1"/>
</dbReference>
<dbReference type="GO" id="GO:0006950">
    <property type="term" value="P:response to stress"/>
    <property type="evidence" value="ECO:0007669"/>
    <property type="project" value="UniProtKB-ARBA"/>
</dbReference>
<dbReference type="GO" id="GO:0046081">
    <property type="term" value="P:dUTP catabolic process"/>
    <property type="evidence" value="ECO:0007669"/>
    <property type="project" value="TreeGrafter"/>
</dbReference>
<dbReference type="FunFam" id="1.10.287.1080:FF:000001">
    <property type="entry name" value="Nucleoside triphosphate pyrophosphohydrolase"/>
    <property type="match status" value="1"/>
</dbReference>
<organism evidence="2">
    <name type="scientific">hydrothermal vent metagenome</name>
    <dbReference type="NCBI Taxonomy" id="652676"/>
    <lineage>
        <taxon>unclassified sequences</taxon>
        <taxon>metagenomes</taxon>
        <taxon>ecological metagenomes</taxon>
    </lineage>
</organism>
<dbReference type="PANTHER" id="PTHR30522:SF0">
    <property type="entry name" value="NUCLEOSIDE TRIPHOSPHATE PYROPHOSPHOHYDROLASE"/>
    <property type="match status" value="1"/>
</dbReference>
<evidence type="ECO:0000259" key="1">
    <source>
        <dbReference type="Pfam" id="PF03819"/>
    </source>
</evidence>
<dbReference type="GO" id="GO:0047693">
    <property type="term" value="F:ATP diphosphatase activity"/>
    <property type="evidence" value="ECO:0007669"/>
    <property type="project" value="UniProtKB-EC"/>
</dbReference>
<dbReference type="EMBL" id="UOFV01000497">
    <property type="protein sequence ID" value="VAX04797.1"/>
    <property type="molecule type" value="Genomic_DNA"/>
</dbReference>
<dbReference type="Pfam" id="PF03819">
    <property type="entry name" value="MazG"/>
    <property type="match status" value="2"/>
</dbReference>
<dbReference type="EC" id="3.6.1.8" evidence="2"/>
<dbReference type="PANTHER" id="PTHR30522">
    <property type="entry name" value="NUCLEOSIDE TRIPHOSPHATE PYROPHOSPHOHYDROLASE"/>
    <property type="match status" value="1"/>
</dbReference>
<dbReference type="GO" id="GO:0046047">
    <property type="term" value="P:TTP catabolic process"/>
    <property type="evidence" value="ECO:0007669"/>
    <property type="project" value="TreeGrafter"/>
</dbReference>
<reference evidence="2" key="1">
    <citation type="submission" date="2018-06" db="EMBL/GenBank/DDBJ databases">
        <authorList>
            <person name="Zhirakovskaya E."/>
        </authorList>
    </citation>
    <scope>NUCLEOTIDE SEQUENCE</scope>
</reference>
<dbReference type="FunFam" id="1.10.287.1080:FF:000003">
    <property type="entry name" value="Nucleoside triphosphate pyrophosphohydrolase"/>
    <property type="match status" value="1"/>
</dbReference>
<dbReference type="Gene3D" id="1.10.287.1080">
    <property type="entry name" value="MazG-like"/>
    <property type="match status" value="2"/>
</dbReference>
<feature type="domain" description="NTP pyrophosphohydrolase MazG-like" evidence="1">
    <location>
        <begin position="173"/>
        <end position="230"/>
    </location>
</feature>
<dbReference type="InterPro" id="IPR004518">
    <property type="entry name" value="MazG-like_dom"/>
</dbReference>
<accession>A0A3B1BIW9</accession>
<feature type="domain" description="NTP pyrophosphohydrolase MazG-like" evidence="1">
    <location>
        <begin position="31"/>
        <end position="104"/>
    </location>
</feature>
<dbReference type="CDD" id="cd11528">
    <property type="entry name" value="NTP-PPase_MazG_Nterm"/>
    <property type="match status" value="1"/>
</dbReference>
<dbReference type="GO" id="GO:0046052">
    <property type="term" value="P:UTP catabolic process"/>
    <property type="evidence" value="ECO:0007669"/>
    <property type="project" value="TreeGrafter"/>
</dbReference>
<dbReference type="AlphaFoldDB" id="A0A3B1BIW9"/>